<name>A0ABU9NJM5_9FLAO</name>
<comment type="caution">
    <text evidence="2">The sequence shown here is derived from an EMBL/GenBank/DDBJ whole genome shotgun (WGS) entry which is preliminary data.</text>
</comment>
<proteinExistence type="predicted"/>
<sequence length="215" mass="25538">MAVIIKQKAEIQESDKNNVQNERMQNLKKYITIIILIVFIIFINTINFGITKGYFETDIENFQDSIDVYNKYAVVIFIIISFLFLFFKNRKQIKSKNPNIISPEYLKYTFLIIFISLIIWINFDTIITDCSLIINKQKEISSIEREFAIDFYNDKKGELGLTEDRYDVELGIIVEHLEFYKMNKEIYKSLKDKKNIKMKFKTGLLGIPFDPEYKK</sequence>
<keyword evidence="1" id="KW-1133">Transmembrane helix</keyword>
<keyword evidence="1" id="KW-0472">Membrane</keyword>
<feature type="transmembrane region" description="Helical" evidence="1">
    <location>
        <begin position="30"/>
        <end position="50"/>
    </location>
</feature>
<gene>
    <name evidence="2" type="ORF">WFZ86_03300</name>
</gene>
<dbReference type="Proteomes" id="UP001468798">
    <property type="component" value="Unassembled WGS sequence"/>
</dbReference>
<dbReference type="RefSeq" id="WP_342690602.1">
    <property type="nucleotide sequence ID" value="NZ_JBCGDP010000002.1"/>
</dbReference>
<evidence type="ECO:0000256" key="1">
    <source>
        <dbReference type="SAM" id="Phobius"/>
    </source>
</evidence>
<evidence type="ECO:0000313" key="2">
    <source>
        <dbReference type="EMBL" id="MEM0575513.1"/>
    </source>
</evidence>
<keyword evidence="3" id="KW-1185">Reference proteome</keyword>
<reference evidence="2 3" key="1">
    <citation type="submission" date="2024-03" db="EMBL/GenBank/DDBJ databases">
        <title>Two novel species of the genus Flavobacterium exhibiting potentially degradation of complex polysaccharides.</title>
        <authorList>
            <person name="Lian X."/>
        </authorList>
    </citation>
    <scope>NUCLEOTIDE SEQUENCE [LARGE SCALE GENOMIC DNA]</scope>
    <source>
        <strain evidence="2 3">N6</strain>
    </source>
</reference>
<dbReference type="EMBL" id="JBCGDP010000002">
    <property type="protein sequence ID" value="MEM0575513.1"/>
    <property type="molecule type" value="Genomic_DNA"/>
</dbReference>
<feature type="transmembrane region" description="Helical" evidence="1">
    <location>
        <begin position="70"/>
        <end position="87"/>
    </location>
</feature>
<organism evidence="2 3">
    <name type="scientific">Flavobacterium polysaccharolyticum</name>
    <dbReference type="NCBI Taxonomy" id="3133148"/>
    <lineage>
        <taxon>Bacteria</taxon>
        <taxon>Pseudomonadati</taxon>
        <taxon>Bacteroidota</taxon>
        <taxon>Flavobacteriia</taxon>
        <taxon>Flavobacteriales</taxon>
        <taxon>Flavobacteriaceae</taxon>
        <taxon>Flavobacterium</taxon>
    </lineage>
</organism>
<accession>A0ABU9NJM5</accession>
<evidence type="ECO:0008006" key="4">
    <source>
        <dbReference type="Google" id="ProtNLM"/>
    </source>
</evidence>
<evidence type="ECO:0000313" key="3">
    <source>
        <dbReference type="Proteomes" id="UP001468798"/>
    </source>
</evidence>
<protein>
    <recommendedName>
        <fullName evidence="4">DUF5673 domain-containing protein</fullName>
    </recommendedName>
</protein>
<feature type="transmembrane region" description="Helical" evidence="1">
    <location>
        <begin position="108"/>
        <end position="127"/>
    </location>
</feature>
<keyword evidence="1" id="KW-0812">Transmembrane</keyword>